<gene>
    <name evidence="1" type="ORF">H257_07552</name>
</gene>
<evidence type="ECO:0000313" key="1">
    <source>
        <dbReference type="EMBL" id="ETV78698.1"/>
    </source>
</evidence>
<accession>W4GID6</accession>
<reference evidence="1" key="1">
    <citation type="submission" date="2013-12" db="EMBL/GenBank/DDBJ databases">
        <title>The Genome Sequence of Aphanomyces astaci APO3.</title>
        <authorList>
            <consortium name="The Broad Institute Genomics Platform"/>
            <person name="Russ C."/>
            <person name="Tyler B."/>
            <person name="van West P."/>
            <person name="Dieguez-Uribeondo J."/>
            <person name="Young S.K."/>
            <person name="Zeng Q."/>
            <person name="Gargeya S."/>
            <person name="Fitzgerald M."/>
            <person name="Abouelleil A."/>
            <person name="Alvarado L."/>
            <person name="Chapman S.B."/>
            <person name="Gainer-Dewar J."/>
            <person name="Goldberg J."/>
            <person name="Griggs A."/>
            <person name="Gujja S."/>
            <person name="Hansen M."/>
            <person name="Howarth C."/>
            <person name="Imamovic A."/>
            <person name="Ireland A."/>
            <person name="Larimer J."/>
            <person name="McCowan C."/>
            <person name="Murphy C."/>
            <person name="Pearson M."/>
            <person name="Poon T.W."/>
            <person name="Priest M."/>
            <person name="Roberts A."/>
            <person name="Saif S."/>
            <person name="Shea T."/>
            <person name="Sykes S."/>
            <person name="Wortman J."/>
            <person name="Nusbaum C."/>
            <person name="Birren B."/>
        </authorList>
    </citation>
    <scope>NUCLEOTIDE SEQUENCE [LARGE SCALE GENOMIC DNA]</scope>
    <source>
        <strain evidence="1">APO3</strain>
    </source>
</reference>
<dbReference type="EMBL" id="KI913129">
    <property type="protein sequence ID" value="ETV78698.1"/>
    <property type="molecule type" value="Genomic_DNA"/>
</dbReference>
<dbReference type="AlphaFoldDB" id="W4GID6"/>
<organism evidence="1">
    <name type="scientific">Aphanomyces astaci</name>
    <name type="common">Crayfish plague agent</name>
    <dbReference type="NCBI Taxonomy" id="112090"/>
    <lineage>
        <taxon>Eukaryota</taxon>
        <taxon>Sar</taxon>
        <taxon>Stramenopiles</taxon>
        <taxon>Oomycota</taxon>
        <taxon>Saprolegniomycetes</taxon>
        <taxon>Saprolegniales</taxon>
        <taxon>Verrucalvaceae</taxon>
        <taxon>Aphanomyces</taxon>
    </lineage>
</organism>
<dbReference type="GeneID" id="20809548"/>
<dbReference type="VEuPathDB" id="FungiDB:H257_07552"/>
<proteinExistence type="predicted"/>
<sequence>MATDDTKNFNPPTTLRRVLRDRLILHYQIVMVTVIERAHFGRQPPRVKLSAAQRHLPSHVVNLSGVVPTSDVRRRQLVQAQRRSREKSRLLKRVALPVPPPNEFPLQPSRVEAYHSALTRRFVDYLALVTQFTKSQCPSTPPDMFSHDVQCDGSAGRHAVNALWLQWATLFPGYQLSVVVIDVVAADNATANLTVRVEVQMTLGDRTSACLQTPHWRQPTDVALQGYFMVQFDGGSGGILSLQPQLIQNSSTYVLPMHKSIHTSHCQIVMVGVIERAHFGRQPPRVKLSAAQRHLPSHVVNLSGVVPTSDVRRRQLVQAQRRSREKSRLLKRVALPVPPPNEFPLQPSRVEAYHSALTRRFVDYLALVTQFTKSQCPSTPPDMFSHDVQCDGSAGRHAVNALWLQWATLFPGYQLSVVVIDVVAADNATANLTVRVEVKFHIEGTSLRALSPPCAVSSLCYRTLNNVVLAYTIVLAYGHIQVHFDGASARITSLQTNISCFQRAAVGTQRLKRRLGPASAPYVASTDKSKLSLHFILN</sequence>
<dbReference type="RefSeq" id="XP_009831417.1">
    <property type="nucleotide sequence ID" value="XM_009833115.1"/>
</dbReference>
<name>W4GID6_APHAT</name>
<protein>
    <submittedName>
        <fullName evidence="1">Uncharacterized protein</fullName>
    </submittedName>
</protein>
<dbReference type="OrthoDB" id="76399at2759"/>